<dbReference type="EMBL" id="QPFP01000471">
    <property type="protein sequence ID" value="TEB10420.1"/>
    <property type="molecule type" value="Genomic_DNA"/>
</dbReference>
<organism evidence="2 3">
    <name type="scientific">Coprinellus micaceus</name>
    <name type="common">Glistening ink-cap mushroom</name>
    <name type="synonym">Coprinus micaceus</name>
    <dbReference type="NCBI Taxonomy" id="71717"/>
    <lineage>
        <taxon>Eukaryota</taxon>
        <taxon>Fungi</taxon>
        <taxon>Dikarya</taxon>
        <taxon>Basidiomycota</taxon>
        <taxon>Agaricomycotina</taxon>
        <taxon>Agaricomycetes</taxon>
        <taxon>Agaricomycetidae</taxon>
        <taxon>Agaricales</taxon>
        <taxon>Agaricineae</taxon>
        <taxon>Psathyrellaceae</taxon>
        <taxon>Coprinellus</taxon>
    </lineage>
</organism>
<feature type="compositionally biased region" description="Low complexity" evidence="1">
    <location>
        <begin position="177"/>
        <end position="203"/>
    </location>
</feature>
<reference evidence="2 3" key="1">
    <citation type="journal article" date="2019" name="Nat. Ecol. Evol.">
        <title>Megaphylogeny resolves global patterns of mushroom evolution.</title>
        <authorList>
            <person name="Varga T."/>
            <person name="Krizsan K."/>
            <person name="Foldi C."/>
            <person name="Dima B."/>
            <person name="Sanchez-Garcia M."/>
            <person name="Sanchez-Ramirez S."/>
            <person name="Szollosi G.J."/>
            <person name="Szarkandi J.G."/>
            <person name="Papp V."/>
            <person name="Albert L."/>
            <person name="Andreopoulos W."/>
            <person name="Angelini C."/>
            <person name="Antonin V."/>
            <person name="Barry K.W."/>
            <person name="Bougher N.L."/>
            <person name="Buchanan P."/>
            <person name="Buyck B."/>
            <person name="Bense V."/>
            <person name="Catcheside P."/>
            <person name="Chovatia M."/>
            <person name="Cooper J."/>
            <person name="Damon W."/>
            <person name="Desjardin D."/>
            <person name="Finy P."/>
            <person name="Geml J."/>
            <person name="Haridas S."/>
            <person name="Hughes K."/>
            <person name="Justo A."/>
            <person name="Karasinski D."/>
            <person name="Kautmanova I."/>
            <person name="Kiss B."/>
            <person name="Kocsube S."/>
            <person name="Kotiranta H."/>
            <person name="LaButti K.M."/>
            <person name="Lechner B.E."/>
            <person name="Liimatainen K."/>
            <person name="Lipzen A."/>
            <person name="Lukacs Z."/>
            <person name="Mihaltcheva S."/>
            <person name="Morgado L.N."/>
            <person name="Niskanen T."/>
            <person name="Noordeloos M.E."/>
            <person name="Ohm R.A."/>
            <person name="Ortiz-Santana B."/>
            <person name="Ovrebo C."/>
            <person name="Racz N."/>
            <person name="Riley R."/>
            <person name="Savchenko A."/>
            <person name="Shiryaev A."/>
            <person name="Soop K."/>
            <person name="Spirin V."/>
            <person name="Szebenyi C."/>
            <person name="Tomsovsky M."/>
            <person name="Tulloss R.E."/>
            <person name="Uehling J."/>
            <person name="Grigoriev I.V."/>
            <person name="Vagvolgyi C."/>
            <person name="Papp T."/>
            <person name="Martin F.M."/>
            <person name="Miettinen O."/>
            <person name="Hibbett D.S."/>
            <person name="Nagy L.G."/>
        </authorList>
    </citation>
    <scope>NUCLEOTIDE SEQUENCE [LARGE SCALE GENOMIC DNA]</scope>
    <source>
        <strain evidence="2 3">FP101781</strain>
    </source>
</reference>
<sequence length="203" mass="21627">MAFVPVHATRYHGGQRGYSEGKVLSQIENPGTQTVRRSSCCHPSLFSICDFRGLVYPHLIPRYPSVPPLRISNAQLIFLSVLPPIQPPDGSLPGTIPPPLSARSLRSLFVNRKSPYSASSKPVSPPTRLRAGGSRRSNPGSPRRSPAARSPLLRAVVHPRSMASTSSLLIGEESPGSSVAVAPHPAHPSSSSSECRSSLVSGR</sequence>
<keyword evidence="3" id="KW-1185">Reference proteome</keyword>
<comment type="caution">
    <text evidence="2">The sequence shown here is derived from an EMBL/GenBank/DDBJ whole genome shotgun (WGS) entry which is preliminary data.</text>
</comment>
<feature type="region of interest" description="Disordered" evidence="1">
    <location>
        <begin position="115"/>
        <end position="203"/>
    </location>
</feature>
<evidence type="ECO:0000313" key="3">
    <source>
        <dbReference type="Proteomes" id="UP000298030"/>
    </source>
</evidence>
<accession>A0A4Y7RNU5</accession>
<proteinExistence type="predicted"/>
<name>A0A4Y7RNU5_COPMI</name>
<gene>
    <name evidence="2" type="ORF">FA13DRAFT_1031911</name>
</gene>
<evidence type="ECO:0000313" key="2">
    <source>
        <dbReference type="EMBL" id="TEB10420.1"/>
    </source>
</evidence>
<dbReference type="AlphaFoldDB" id="A0A4Y7RNU5"/>
<dbReference type="Proteomes" id="UP000298030">
    <property type="component" value="Unassembled WGS sequence"/>
</dbReference>
<evidence type="ECO:0000256" key="1">
    <source>
        <dbReference type="SAM" id="MobiDB-lite"/>
    </source>
</evidence>
<protein>
    <submittedName>
        <fullName evidence="2">Uncharacterized protein</fullName>
    </submittedName>
</protein>
<feature type="compositionally biased region" description="Low complexity" evidence="1">
    <location>
        <begin position="130"/>
        <end position="155"/>
    </location>
</feature>